<organism evidence="1 2">
    <name type="scientific">Actinocrispum wychmicini</name>
    <dbReference type="NCBI Taxonomy" id="1213861"/>
    <lineage>
        <taxon>Bacteria</taxon>
        <taxon>Bacillati</taxon>
        <taxon>Actinomycetota</taxon>
        <taxon>Actinomycetes</taxon>
        <taxon>Pseudonocardiales</taxon>
        <taxon>Pseudonocardiaceae</taxon>
        <taxon>Actinocrispum</taxon>
    </lineage>
</organism>
<dbReference type="Proteomes" id="UP000295680">
    <property type="component" value="Unassembled WGS sequence"/>
</dbReference>
<dbReference type="AlphaFoldDB" id="A0A4R2IRG6"/>
<evidence type="ECO:0000313" key="2">
    <source>
        <dbReference type="Proteomes" id="UP000295680"/>
    </source>
</evidence>
<sequence length="426" mass="47505">MMEGTNKKAEAAVHTESAELLLKLARPLIADCADLQLQKSLIEQLEKAIKAGPSKFDKYILFVGAFELSFIPDASEEAAVARQVKLINLPSTFEAGKLKVPTHALGANLNGFSLIEEATAAGLVQQSMLTMSQAHQLEYLRKSGIVGKGWKILVEIHYYRERNQITHEFHKDTYGQTLFVNLNYDSDHAISGPEYILNPPPVDEHELQIAESLPKEFLNDLHWVRGQLGEPTEISMSTIPANGYVAFVDEAIHHMTPHYGGRAVKGNEVDSFLKKLFGDKTVEDARQAYREFRWQDSDAISAKLWSVVSARKPFGDFLKVIAKTDAAKWFSLIEVAETSDKWFGRAHLLDAGLGNDQIDTLFAESPNWKGYQRVSIPNAASAPPAKAPLKRQASVEALKGNVPPEVTGNRRFFRTWVRAVRVDQHS</sequence>
<reference evidence="1 2" key="1">
    <citation type="submission" date="2019-03" db="EMBL/GenBank/DDBJ databases">
        <title>Genomic Encyclopedia of Type Strains, Phase IV (KMG-IV): sequencing the most valuable type-strain genomes for metagenomic binning, comparative biology and taxonomic classification.</title>
        <authorList>
            <person name="Goeker M."/>
        </authorList>
    </citation>
    <scope>NUCLEOTIDE SEQUENCE [LARGE SCALE GENOMIC DNA]</scope>
    <source>
        <strain evidence="1 2">DSM 45934</strain>
    </source>
</reference>
<keyword evidence="2" id="KW-1185">Reference proteome</keyword>
<dbReference type="EMBL" id="SLWS01000017">
    <property type="protein sequence ID" value="TCO47262.1"/>
    <property type="molecule type" value="Genomic_DNA"/>
</dbReference>
<name>A0A4R2IRG6_9PSEU</name>
<evidence type="ECO:0000313" key="1">
    <source>
        <dbReference type="EMBL" id="TCO47262.1"/>
    </source>
</evidence>
<accession>A0A4R2IRG6</accession>
<gene>
    <name evidence="1" type="ORF">EV192_1172</name>
</gene>
<protein>
    <submittedName>
        <fullName evidence="1">Uncharacterized protein</fullName>
    </submittedName>
</protein>
<proteinExistence type="predicted"/>
<comment type="caution">
    <text evidence="1">The sequence shown here is derived from an EMBL/GenBank/DDBJ whole genome shotgun (WGS) entry which is preliminary data.</text>
</comment>